<comment type="caution">
    <text evidence="5">The sequence shown here is derived from an EMBL/GenBank/DDBJ whole genome shotgun (WGS) entry which is preliminary data.</text>
</comment>
<dbReference type="SUPFAM" id="SSF48403">
    <property type="entry name" value="Ankyrin repeat"/>
    <property type="match status" value="1"/>
</dbReference>
<dbReference type="Pfam" id="PF00023">
    <property type="entry name" value="Ank"/>
    <property type="match status" value="1"/>
</dbReference>
<accession>A0ABD0LLH6</accession>
<evidence type="ECO:0000256" key="1">
    <source>
        <dbReference type="ARBA" id="ARBA00022737"/>
    </source>
</evidence>
<protein>
    <recommendedName>
        <fullName evidence="7">Ankyrin</fullName>
    </recommendedName>
</protein>
<evidence type="ECO:0008006" key="7">
    <source>
        <dbReference type="Google" id="ProtNLM"/>
    </source>
</evidence>
<dbReference type="PROSITE" id="PS50297">
    <property type="entry name" value="ANK_REP_REGION"/>
    <property type="match status" value="1"/>
</dbReference>
<dbReference type="SMART" id="SM00248">
    <property type="entry name" value="ANK"/>
    <property type="match status" value="3"/>
</dbReference>
<dbReference type="InterPro" id="IPR002110">
    <property type="entry name" value="Ankyrin_rpt"/>
</dbReference>
<feature type="region of interest" description="Disordered" evidence="4">
    <location>
        <begin position="198"/>
        <end position="217"/>
    </location>
</feature>
<evidence type="ECO:0000256" key="3">
    <source>
        <dbReference type="PROSITE-ProRule" id="PRU00023"/>
    </source>
</evidence>
<keyword evidence="1" id="KW-0677">Repeat</keyword>
<evidence type="ECO:0000313" key="6">
    <source>
        <dbReference type="Proteomes" id="UP001519460"/>
    </source>
</evidence>
<evidence type="ECO:0000313" key="5">
    <source>
        <dbReference type="EMBL" id="KAK7500175.1"/>
    </source>
</evidence>
<gene>
    <name evidence="5" type="ORF">BaRGS_00008722</name>
</gene>
<dbReference type="PANTHER" id="PTHR24171:SF10">
    <property type="entry name" value="ANKYRIN REPEAT DOMAIN-CONTAINING PROTEIN 29-LIKE"/>
    <property type="match status" value="1"/>
</dbReference>
<sequence length="217" mass="23384">MAAPMSAVATAAASGDIVAVQQLVKQGADVNQRSNDGMTPLAIAAFWGYADIVKVLLDNRANINMSNTGTLWTPLHCAAFQGHGKVIMYLMEYSPDLYAKDSQGRTPVDFASAIDAVWAFFAAAGCRQTPKADLIQMDIVKKVSPDDPTIAKTDLLGGLTRPGSAYMFNADSLYRDRNLDTNQVLAAQSGDVLAGVDDHSDSWGRRHPQPAMTLWHN</sequence>
<organism evidence="5 6">
    <name type="scientific">Batillaria attramentaria</name>
    <dbReference type="NCBI Taxonomy" id="370345"/>
    <lineage>
        <taxon>Eukaryota</taxon>
        <taxon>Metazoa</taxon>
        <taxon>Spiralia</taxon>
        <taxon>Lophotrochozoa</taxon>
        <taxon>Mollusca</taxon>
        <taxon>Gastropoda</taxon>
        <taxon>Caenogastropoda</taxon>
        <taxon>Sorbeoconcha</taxon>
        <taxon>Cerithioidea</taxon>
        <taxon>Batillariidae</taxon>
        <taxon>Batillaria</taxon>
    </lineage>
</organism>
<feature type="repeat" description="ANK" evidence="3">
    <location>
        <begin position="36"/>
        <end position="68"/>
    </location>
</feature>
<dbReference type="PANTHER" id="PTHR24171">
    <property type="entry name" value="ANKYRIN REPEAT DOMAIN-CONTAINING PROTEIN 39-RELATED"/>
    <property type="match status" value="1"/>
</dbReference>
<dbReference type="Proteomes" id="UP001519460">
    <property type="component" value="Unassembled WGS sequence"/>
</dbReference>
<dbReference type="Gene3D" id="1.25.40.20">
    <property type="entry name" value="Ankyrin repeat-containing domain"/>
    <property type="match status" value="1"/>
</dbReference>
<evidence type="ECO:0000256" key="2">
    <source>
        <dbReference type="ARBA" id="ARBA00023043"/>
    </source>
</evidence>
<name>A0ABD0LLH6_9CAEN</name>
<proteinExistence type="predicted"/>
<keyword evidence="6" id="KW-1185">Reference proteome</keyword>
<dbReference type="PROSITE" id="PS50088">
    <property type="entry name" value="ANK_REPEAT"/>
    <property type="match status" value="3"/>
</dbReference>
<feature type="repeat" description="ANK" evidence="3">
    <location>
        <begin position="70"/>
        <end position="102"/>
    </location>
</feature>
<dbReference type="EMBL" id="JACVVK020000039">
    <property type="protein sequence ID" value="KAK7500175.1"/>
    <property type="molecule type" value="Genomic_DNA"/>
</dbReference>
<dbReference type="InterPro" id="IPR036770">
    <property type="entry name" value="Ankyrin_rpt-contain_sf"/>
</dbReference>
<dbReference type="AlphaFoldDB" id="A0ABD0LLH6"/>
<keyword evidence="2 3" id="KW-0040">ANK repeat</keyword>
<reference evidence="5 6" key="1">
    <citation type="journal article" date="2023" name="Sci. Data">
        <title>Genome assembly of the Korean intertidal mud-creeper Batillaria attramentaria.</title>
        <authorList>
            <person name="Patra A.K."/>
            <person name="Ho P.T."/>
            <person name="Jun S."/>
            <person name="Lee S.J."/>
            <person name="Kim Y."/>
            <person name="Won Y.J."/>
        </authorList>
    </citation>
    <scope>NUCLEOTIDE SEQUENCE [LARGE SCALE GENOMIC DNA]</scope>
    <source>
        <strain evidence="5">Wonlab-2016</strain>
    </source>
</reference>
<evidence type="ECO:0000256" key="4">
    <source>
        <dbReference type="SAM" id="MobiDB-lite"/>
    </source>
</evidence>
<feature type="repeat" description="ANK" evidence="3">
    <location>
        <begin position="3"/>
        <end position="35"/>
    </location>
</feature>
<dbReference type="Pfam" id="PF12796">
    <property type="entry name" value="Ank_2"/>
    <property type="match status" value="1"/>
</dbReference>